<evidence type="ECO:0000313" key="3">
    <source>
        <dbReference type="Proteomes" id="UP001166286"/>
    </source>
</evidence>
<name>A0AA39R910_9LECA</name>
<dbReference type="PANTHER" id="PTHR37542:SF1">
    <property type="entry name" value="PRION-INHIBITION AND PROPAGATION HELO DOMAIN-CONTAINING PROTEIN"/>
    <property type="match status" value="1"/>
</dbReference>
<dbReference type="EMBL" id="JAFEKC020000003">
    <property type="protein sequence ID" value="KAK0515691.1"/>
    <property type="molecule type" value="Genomic_DNA"/>
</dbReference>
<proteinExistence type="predicted"/>
<reference evidence="2" key="1">
    <citation type="submission" date="2023-03" db="EMBL/GenBank/DDBJ databases">
        <title>Complete genome of Cladonia borealis.</title>
        <authorList>
            <person name="Park H."/>
        </authorList>
    </citation>
    <scope>NUCLEOTIDE SEQUENCE</scope>
    <source>
        <strain evidence="2">ANT050790</strain>
    </source>
</reference>
<gene>
    <name evidence="2" type="ORF">JMJ35_001725</name>
</gene>
<dbReference type="Pfam" id="PF14479">
    <property type="entry name" value="HeLo"/>
    <property type="match status" value="1"/>
</dbReference>
<dbReference type="AlphaFoldDB" id="A0AA39R910"/>
<evidence type="ECO:0000313" key="2">
    <source>
        <dbReference type="EMBL" id="KAK0515691.1"/>
    </source>
</evidence>
<dbReference type="Proteomes" id="UP001166286">
    <property type="component" value="Unassembled WGS sequence"/>
</dbReference>
<dbReference type="Gene3D" id="1.20.120.1020">
    <property type="entry name" value="Prion-inhibition and propagation, HeLo domain"/>
    <property type="match status" value="1"/>
</dbReference>
<keyword evidence="3" id="KW-1185">Reference proteome</keyword>
<sequence length="660" mass="75233">MAEALGVVASVISIVGLAKTCINLYAVIDECKHASKDLHRLVSQLKEQRLRFFLWCDFVGITEVLQQQQQSALGMTASSAIELRALSRPLSSQQYFIHKEIICILERITQIFDESSQLLKDYTNQKDQYGVSHLVKSTTKNHFSFGIAETSSVSEPTPKELSTMKKSTMSVWQTSKWTMSDRKKLTQLVDLLLKSNDGLQSILGMLERGQMRRMNQILATTTPFATVVMTAHDIEEPQIVESCCGSATEPVQDNRLLGLNDDRDLRQLVELYRQGCVIDQDIGSDNDTGSPNAKGTVLPPASSFADRYHLLASDLTIPETSDFVQHRLPALYKMSPVIVEWKHYSTSLDQKRLIALKKRVSMLASQLQRSSRTLGFHTMGCLGYFDNSDMHRIGMVFEYPHTGIAAKHLSLKERMIQDRRNKTVRDLTSRFDVAKALVMAVYRLHSVGWLHKSFRSENILFFERANHDDRSLVEPFVCGFDFSRQDSPLEMTEDVPSVLKSHHMDREQSLYRHPDLDFQPFSLPSKDEDPNEMKAKEAEAEAAASRFRYRKSYDVYSLGIILLELGLWYPVRHLCNVKDSLKKNREFLHNSLLPELRYRAGCTYYVVVKRCLEGDLGQSEIHTATPANRTDPEALALRETRIWLAGFNKYVVSELEKCNV</sequence>
<dbReference type="PANTHER" id="PTHR37542">
    <property type="entry name" value="HELO DOMAIN-CONTAINING PROTEIN-RELATED"/>
    <property type="match status" value="1"/>
</dbReference>
<comment type="caution">
    <text evidence="2">The sequence shown here is derived from an EMBL/GenBank/DDBJ whole genome shotgun (WGS) entry which is preliminary data.</text>
</comment>
<dbReference type="SUPFAM" id="SSF56112">
    <property type="entry name" value="Protein kinase-like (PK-like)"/>
    <property type="match status" value="1"/>
</dbReference>
<dbReference type="InterPro" id="IPR011009">
    <property type="entry name" value="Kinase-like_dom_sf"/>
</dbReference>
<organism evidence="2 3">
    <name type="scientific">Cladonia borealis</name>
    <dbReference type="NCBI Taxonomy" id="184061"/>
    <lineage>
        <taxon>Eukaryota</taxon>
        <taxon>Fungi</taxon>
        <taxon>Dikarya</taxon>
        <taxon>Ascomycota</taxon>
        <taxon>Pezizomycotina</taxon>
        <taxon>Lecanoromycetes</taxon>
        <taxon>OSLEUM clade</taxon>
        <taxon>Lecanoromycetidae</taxon>
        <taxon>Lecanorales</taxon>
        <taxon>Lecanorineae</taxon>
        <taxon>Cladoniaceae</taxon>
        <taxon>Cladonia</taxon>
    </lineage>
</organism>
<dbReference type="InterPro" id="IPR038305">
    <property type="entry name" value="HeLo_sf"/>
</dbReference>
<dbReference type="Gene3D" id="1.10.510.10">
    <property type="entry name" value="Transferase(Phosphotransferase) domain 1"/>
    <property type="match status" value="1"/>
</dbReference>
<evidence type="ECO:0000259" key="1">
    <source>
        <dbReference type="Pfam" id="PF14479"/>
    </source>
</evidence>
<accession>A0AA39R910</accession>
<protein>
    <recommendedName>
        <fullName evidence="1">Prion-inhibition and propagation HeLo domain-containing protein</fullName>
    </recommendedName>
</protein>
<feature type="domain" description="Prion-inhibition and propagation HeLo" evidence="1">
    <location>
        <begin position="6"/>
        <end position="213"/>
    </location>
</feature>
<dbReference type="InterPro" id="IPR029498">
    <property type="entry name" value="HeLo_dom"/>
</dbReference>